<protein>
    <recommendedName>
        <fullName evidence="4">Protein kinase domain-containing protein</fullName>
    </recommendedName>
</protein>
<feature type="compositionally biased region" description="Gly residues" evidence="1">
    <location>
        <begin position="329"/>
        <end position="338"/>
    </location>
</feature>
<sequence>MFSTEPPRQPPPEQPSPSDWQSYTSSQRERIQAETRLKLSETWDQWPGFALTWEGVRHMGKGGAGSADLFRKIGCAEETEGMPGYVVVKQAQRDSNHDEIGIFKMADFGLSAHIPQDPQDSGWLAHVADQITVGWGAPEKFFPQMSNRSYSTPANVFRIAAIVYYVMTKQQIQIGQDMAYCLAYAPDERMTARQLLDFCTTGRFVLANLLEYYTYESSQPVTNYWPERGAVPMGIPGYEDSKDLLKYYPTHQSIAEAKERERRFLASFWVTPTKRIAAPSLAFSNPFSLGTDLGSSSSTAFSFGQQSSTSQSTDSSPFKSGNNPAGSFNPGGGFMFGK</sequence>
<dbReference type="SUPFAM" id="SSF56112">
    <property type="entry name" value="Protein kinase-like (PK-like)"/>
    <property type="match status" value="1"/>
</dbReference>
<feature type="compositionally biased region" description="Low complexity" evidence="1">
    <location>
        <begin position="300"/>
        <end position="320"/>
    </location>
</feature>
<dbReference type="EMBL" id="VIGI01000006">
    <property type="protein sequence ID" value="KAB8298927.1"/>
    <property type="molecule type" value="Genomic_DNA"/>
</dbReference>
<gene>
    <name evidence="2" type="ORF">EYC80_001081</name>
</gene>
<evidence type="ECO:0000313" key="3">
    <source>
        <dbReference type="Proteomes" id="UP000326757"/>
    </source>
</evidence>
<reference evidence="2 3" key="1">
    <citation type="submission" date="2019-06" db="EMBL/GenBank/DDBJ databases">
        <title>Genome Sequence of the Brown Rot Fungal Pathogen Monilinia laxa.</title>
        <authorList>
            <person name="De Miccolis Angelini R.M."/>
            <person name="Landi L."/>
            <person name="Abate D."/>
            <person name="Pollastro S."/>
            <person name="Romanazzi G."/>
            <person name="Faretra F."/>
        </authorList>
    </citation>
    <scope>NUCLEOTIDE SEQUENCE [LARGE SCALE GENOMIC DNA]</scope>
    <source>
        <strain evidence="2 3">Mlax316</strain>
    </source>
</reference>
<dbReference type="OrthoDB" id="4062651at2759"/>
<evidence type="ECO:0008006" key="4">
    <source>
        <dbReference type="Google" id="ProtNLM"/>
    </source>
</evidence>
<comment type="caution">
    <text evidence="2">The sequence shown here is derived from an EMBL/GenBank/DDBJ whole genome shotgun (WGS) entry which is preliminary data.</text>
</comment>
<feature type="region of interest" description="Disordered" evidence="1">
    <location>
        <begin position="1"/>
        <end position="27"/>
    </location>
</feature>
<dbReference type="InterPro" id="IPR011009">
    <property type="entry name" value="Kinase-like_dom_sf"/>
</dbReference>
<dbReference type="AlphaFoldDB" id="A0A5N6K837"/>
<evidence type="ECO:0000256" key="1">
    <source>
        <dbReference type="SAM" id="MobiDB-lite"/>
    </source>
</evidence>
<organism evidence="2 3">
    <name type="scientific">Monilinia laxa</name>
    <name type="common">Brown rot fungus</name>
    <name type="synonym">Sclerotinia laxa</name>
    <dbReference type="NCBI Taxonomy" id="61186"/>
    <lineage>
        <taxon>Eukaryota</taxon>
        <taxon>Fungi</taxon>
        <taxon>Dikarya</taxon>
        <taxon>Ascomycota</taxon>
        <taxon>Pezizomycotina</taxon>
        <taxon>Leotiomycetes</taxon>
        <taxon>Helotiales</taxon>
        <taxon>Sclerotiniaceae</taxon>
        <taxon>Monilinia</taxon>
    </lineage>
</organism>
<accession>A0A5N6K837</accession>
<dbReference type="Proteomes" id="UP000326757">
    <property type="component" value="Unassembled WGS sequence"/>
</dbReference>
<feature type="region of interest" description="Disordered" evidence="1">
    <location>
        <begin position="300"/>
        <end position="338"/>
    </location>
</feature>
<evidence type="ECO:0000313" key="2">
    <source>
        <dbReference type="EMBL" id="KAB8298927.1"/>
    </source>
</evidence>
<keyword evidence="3" id="KW-1185">Reference proteome</keyword>
<name>A0A5N6K837_MONLA</name>
<proteinExistence type="predicted"/>
<dbReference type="Gene3D" id="1.10.510.10">
    <property type="entry name" value="Transferase(Phosphotransferase) domain 1"/>
    <property type="match status" value="1"/>
</dbReference>